<accession>A0AAX6GFK4</accession>
<name>A0AAX6GFK4_IRIPA</name>
<sequence length="61" mass="6598">MKVSGSGPLRGGGVLFWVTVDLCGRFGRDGRWWRQEQIRVVGNSEVVVVVMVMCSGGGMVV</sequence>
<comment type="caution">
    <text evidence="1">The sequence shown here is derived from an EMBL/GenBank/DDBJ whole genome shotgun (WGS) entry which is preliminary data.</text>
</comment>
<organism evidence="1 2">
    <name type="scientific">Iris pallida</name>
    <name type="common">Sweet iris</name>
    <dbReference type="NCBI Taxonomy" id="29817"/>
    <lineage>
        <taxon>Eukaryota</taxon>
        <taxon>Viridiplantae</taxon>
        <taxon>Streptophyta</taxon>
        <taxon>Embryophyta</taxon>
        <taxon>Tracheophyta</taxon>
        <taxon>Spermatophyta</taxon>
        <taxon>Magnoliopsida</taxon>
        <taxon>Liliopsida</taxon>
        <taxon>Asparagales</taxon>
        <taxon>Iridaceae</taxon>
        <taxon>Iridoideae</taxon>
        <taxon>Irideae</taxon>
        <taxon>Iris</taxon>
    </lineage>
</organism>
<evidence type="ECO:0000313" key="2">
    <source>
        <dbReference type="Proteomes" id="UP001140949"/>
    </source>
</evidence>
<reference evidence="1" key="2">
    <citation type="submission" date="2023-04" db="EMBL/GenBank/DDBJ databases">
        <authorList>
            <person name="Bruccoleri R.E."/>
            <person name="Oakeley E.J."/>
            <person name="Faust A.-M."/>
            <person name="Dessus-Babus S."/>
            <person name="Altorfer M."/>
            <person name="Burckhardt D."/>
            <person name="Oertli M."/>
            <person name="Naumann U."/>
            <person name="Petersen F."/>
            <person name="Wong J."/>
        </authorList>
    </citation>
    <scope>NUCLEOTIDE SEQUENCE</scope>
    <source>
        <strain evidence="1">GSM-AAB239-AS_SAM_17_03QT</strain>
        <tissue evidence="1">Leaf</tissue>
    </source>
</reference>
<keyword evidence="2" id="KW-1185">Reference proteome</keyword>
<dbReference type="Proteomes" id="UP001140949">
    <property type="component" value="Unassembled WGS sequence"/>
</dbReference>
<protein>
    <submittedName>
        <fullName evidence="1">Uncharacterized protein</fullName>
    </submittedName>
</protein>
<reference evidence="1" key="1">
    <citation type="journal article" date="2023" name="GigaByte">
        <title>Genome assembly of the bearded iris, Iris pallida Lam.</title>
        <authorList>
            <person name="Bruccoleri R.E."/>
            <person name="Oakeley E.J."/>
            <person name="Faust A.M.E."/>
            <person name="Altorfer M."/>
            <person name="Dessus-Babus S."/>
            <person name="Burckhardt D."/>
            <person name="Oertli M."/>
            <person name="Naumann U."/>
            <person name="Petersen F."/>
            <person name="Wong J."/>
        </authorList>
    </citation>
    <scope>NUCLEOTIDE SEQUENCE</scope>
    <source>
        <strain evidence="1">GSM-AAB239-AS_SAM_17_03QT</strain>
    </source>
</reference>
<proteinExistence type="predicted"/>
<dbReference type="AlphaFoldDB" id="A0AAX6GFK4"/>
<dbReference type="EMBL" id="JANAVB010020396">
    <property type="protein sequence ID" value="KAJ6827352.1"/>
    <property type="molecule type" value="Genomic_DNA"/>
</dbReference>
<gene>
    <name evidence="1" type="ORF">M6B38_368425</name>
</gene>
<evidence type="ECO:0000313" key="1">
    <source>
        <dbReference type="EMBL" id="KAJ6827352.1"/>
    </source>
</evidence>